<reference evidence="2" key="1">
    <citation type="submission" date="2019-12" db="EMBL/GenBank/DDBJ databases">
        <title>An insight into the sialome of adult female Ixodes ricinus ticks feeding for 6 days.</title>
        <authorList>
            <person name="Perner J."/>
            <person name="Ribeiro J.M.C."/>
        </authorList>
    </citation>
    <scope>NUCLEOTIDE SEQUENCE</scope>
    <source>
        <strain evidence="2">Semi-engorged</strain>
        <tissue evidence="2">Salivary glands</tissue>
    </source>
</reference>
<dbReference type="EMBL" id="GIFC01006403">
    <property type="protein sequence ID" value="MXU88486.1"/>
    <property type="molecule type" value="Transcribed_RNA"/>
</dbReference>
<name>A0A6B0UHI2_IXORI</name>
<evidence type="ECO:0000313" key="2">
    <source>
        <dbReference type="EMBL" id="MXU88486.1"/>
    </source>
</evidence>
<dbReference type="AlphaFoldDB" id="A0A6B0UHI2"/>
<accession>A0A6B0UHI2</accession>
<sequence>MRPRLRPRPRRTQLLRQSIWVLLSTADCARHPLRAGTRAHRRRTCASLAELLLSFPLFPQEWIPRAAARRCRRKRTPQRKIRRLRMRCSRSSSTSGWSSLPG</sequence>
<feature type="region of interest" description="Disordered" evidence="1">
    <location>
        <begin position="73"/>
        <end position="102"/>
    </location>
</feature>
<organism evidence="2">
    <name type="scientific">Ixodes ricinus</name>
    <name type="common">Common tick</name>
    <name type="synonym">Acarus ricinus</name>
    <dbReference type="NCBI Taxonomy" id="34613"/>
    <lineage>
        <taxon>Eukaryota</taxon>
        <taxon>Metazoa</taxon>
        <taxon>Ecdysozoa</taxon>
        <taxon>Arthropoda</taxon>
        <taxon>Chelicerata</taxon>
        <taxon>Arachnida</taxon>
        <taxon>Acari</taxon>
        <taxon>Parasitiformes</taxon>
        <taxon>Ixodida</taxon>
        <taxon>Ixodoidea</taxon>
        <taxon>Ixodidae</taxon>
        <taxon>Ixodinae</taxon>
        <taxon>Ixodes</taxon>
    </lineage>
</organism>
<feature type="compositionally biased region" description="Basic residues" evidence="1">
    <location>
        <begin position="73"/>
        <end position="88"/>
    </location>
</feature>
<protein>
    <submittedName>
        <fullName evidence="2">Putative secreted protein</fullName>
    </submittedName>
</protein>
<feature type="compositionally biased region" description="Low complexity" evidence="1">
    <location>
        <begin position="89"/>
        <end position="102"/>
    </location>
</feature>
<evidence type="ECO:0000256" key="1">
    <source>
        <dbReference type="SAM" id="MobiDB-lite"/>
    </source>
</evidence>
<proteinExistence type="predicted"/>